<proteinExistence type="predicted"/>
<name>A0A139ARG6_GONPJ</name>
<keyword evidence="3" id="KW-1185">Reference proteome</keyword>
<feature type="region of interest" description="Disordered" evidence="1">
    <location>
        <begin position="153"/>
        <end position="196"/>
    </location>
</feature>
<protein>
    <submittedName>
        <fullName evidence="2">Uncharacterized protein</fullName>
    </submittedName>
</protein>
<feature type="compositionally biased region" description="Polar residues" evidence="1">
    <location>
        <begin position="155"/>
        <end position="164"/>
    </location>
</feature>
<evidence type="ECO:0000313" key="2">
    <source>
        <dbReference type="EMBL" id="KXS19351.1"/>
    </source>
</evidence>
<sequence>MQFVIAHYSSPHYQDEMHHCALAGYWNVDAEGQAMSTEMFAWDCLSNACDFFTYLDAALLHQRQPDQALMNSTAINCFRNALTLEQWAKVKDHAQCNLFNSIKNVDQLVLCTKNIQPQKKLVPRPGGKAAPTKPAGPSPTLATTTEAHIHVMDSNAHTTATKRSAPTDKGERQNTKKAKGKSTWNQPYRPFMPPSAISVDRKVTPPRGASTAATLQHASKLLLRTTTATATTIQVTVTTGVVMTPDAGVIAATTATTKTIRAINIVG</sequence>
<evidence type="ECO:0000313" key="3">
    <source>
        <dbReference type="Proteomes" id="UP000070544"/>
    </source>
</evidence>
<gene>
    <name evidence="2" type="ORF">M427DRAFT_28838</name>
</gene>
<dbReference type="AlphaFoldDB" id="A0A139ARG6"/>
<feature type="compositionally biased region" description="Basic and acidic residues" evidence="1">
    <location>
        <begin position="165"/>
        <end position="174"/>
    </location>
</feature>
<dbReference type="EMBL" id="KQ965738">
    <property type="protein sequence ID" value="KXS19351.1"/>
    <property type="molecule type" value="Genomic_DNA"/>
</dbReference>
<accession>A0A139ARG6</accession>
<reference evidence="2 3" key="1">
    <citation type="journal article" date="2015" name="Genome Biol. Evol.">
        <title>Phylogenomic analyses indicate that early fungi evolved digesting cell walls of algal ancestors of land plants.</title>
        <authorList>
            <person name="Chang Y."/>
            <person name="Wang S."/>
            <person name="Sekimoto S."/>
            <person name="Aerts A.L."/>
            <person name="Choi C."/>
            <person name="Clum A."/>
            <person name="LaButti K.M."/>
            <person name="Lindquist E.A."/>
            <person name="Yee Ngan C."/>
            <person name="Ohm R.A."/>
            <person name="Salamov A.A."/>
            <person name="Grigoriev I.V."/>
            <person name="Spatafora J.W."/>
            <person name="Berbee M.L."/>
        </authorList>
    </citation>
    <scope>NUCLEOTIDE SEQUENCE [LARGE SCALE GENOMIC DNA]</scope>
    <source>
        <strain evidence="2 3">JEL478</strain>
    </source>
</reference>
<organism evidence="2 3">
    <name type="scientific">Gonapodya prolifera (strain JEL478)</name>
    <name type="common">Monoblepharis prolifera</name>
    <dbReference type="NCBI Taxonomy" id="1344416"/>
    <lineage>
        <taxon>Eukaryota</taxon>
        <taxon>Fungi</taxon>
        <taxon>Fungi incertae sedis</taxon>
        <taxon>Chytridiomycota</taxon>
        <taxon>Chytridiomycota incertae sedis</taxon>
        <taxon>Monoblepharidomycetes</taxon>
        <taxon>Monoblepharidales</taxon>
        <taxon>Gonapodyaceae</taxon>
        <taxon>Gonapodya</taxon>
    </lineage>
</organism>
<dbReference type="Proteomes" id="UP000070544">
    <property type="component" value="Unassembled WGS sequence"/>
</dbReference>
<feature type="region of interest" description="Disordered" evidence="1">
    <location>
        <begin position="119"/>
        <end position="141"/>
    </location>
</feature>
<evidence type="ECO:0000256" key="1">
    <source>
        <dbReference type="SAM" id="MobiDB-lite"/>
    </source>
</evidence>